<dbReference type="SUPFAM" id="SSF53756">
    <property type="entry name" value="UDP-Glycosyltransferase/glycogen phosphorylase"/>
    <property type="match status" value="1"/>
</dbReference>
<evidence type="ECO:0000256" key="1">
    <source>
        <dbReference type="ARBA" id="ARBA00022676"/>
    </source>
</evidence>
<reference evidence="4" key="2">
    <citation type="submission" date="2021-08" db="EMBL/GenBank/DDBJ databases">
        <authorList>
            <person name="Dalcin Martins P."/>
        </authorList>
    </citation>
    <scope>NUCLEOTIDE SEQUENCE</scope>
    <source>
        <strain evidence="4">MAG_39</strain>
    </source>
</reference>
<name>A0A953J7M1_9BACT</name>
<dbReference type="PANTHER" id="PTHR30160:SF1">
    <property type="entry name" value="LIPOPOLYSACCHARIDE 1,2-N-ACETYLGLUCOSAMINETRANSFERASE-RELATED"/>
    <property type="match status" value="1"/>
</dbReference>
<evidence type="ECO:0000313" key="4">
    <source>
        <dbReference type="EMBL" id="MBZ0157208.1"/>
    </source>
</evidence>
<proteinExistence type="predicted"/>
<dbReference type="GO" id="GO:0005829">
    <property type="term" value="C:cytosol"/>
    <property type="evidence" value="ECO:0007669"/>
    <property type="project" value="TreeGrafter"/>
</dbReference>
<dbReference type="GO" id="GO:0008713">
    <property type="term" value="F:ADP-heptose-lipopolysaccharide heptosyltransferase activity"/>
    <property type="evidence" value="ECO:0007669"/>
    <property type="project" value="TreeGrafter"/>
</dbReference>
<dbReference type="EMBL" id="JAIOIV010000107">
    <property type="protein sequence ID" value="MBZ0157208.1"/>
    <property type="molecule type" value="Genomic_DNA"/>
</dbReference>
<evidence type="ECO:0000256" key="2">
    <source>
        <dbReference type="ARBA" id="ARBA00022679"/>
    </source>
</evidence>
<dbReference type="InterPro" id="IPR002201">
    <property type="entry name" value="Glyco_trans_9"/>
</dbReference>
<dbReference type="InterPro" id="IPR011916">
    <property type="entry name" value="LipoPS_heptosylTferase-III"/>
</dbReference>
<protein>
    <submittedName>
        <fullName evidence="4">Lipopolysaccharide heptosyltransferase III</fullName>
    </submittedName>
</protein>
<dbReference type="AlphaFoldDB" id="A0A953J7M1"/>
<accession>A0A953J7M1</accession>
<dbReference type="CDD" id="cd03789">
    <property type="entry name" value="GT9_LPS_heptosyltransferase"/>
    <property type="match status" value="1"/>
</dbReference>
<dbReference type="Gene3D" id="3.40.50.2000">
    <property type="entry name" value="Glycogen Phosphorylase B"/>
    <property type="match status" value="2"/>
</dbReference>
<comment type="caution">
    <text evidence="4">The sequence shown here is derived from an EMBL/GenBank/DDBJ whole genome shotgun (WGS) entry which is preliminary data.</text>
</comment>
<dbReference type="Pfam" id="PF01075">
    <property type="entry name" value="Glyco_transf_9"/>
    <property type="match status" value="1"/>
</dbReference>
<feature type="region of interest" description="Disordered" evidence="3">
    <location>
        <begin position="378"/>
        <end position="402"/>
    </location>
</feature>
<evidence type="ECO:0000313" key="5">
    <source>
        <dbReference type="Proteomes" id="UP000705867"/>
    </source>
</evidence>
<dbReference type="GO" id="GO:0009244">
    <property type="term" value="P:lipopolysaccharide core region biosynthetic process"/>
    <property type="evidence" value="ECO:0007669"/>
    <property type="project" value="TreeGrafter"/>
</dbReference>
<dbReference type="PANTHER" id="PTHR30160">
    <property type="entry name" value="TETRAACYLDISACCHARIDE 4'-KINASE-RELATED"/>
    <property type="match status" value="1"/>
</dbReference>
<gene>
    <name evidence="4" type="primary">rfaQ</name>
    <name evidence="4" type="ORF">K8I29_13485</name>
</gene>
<evidence type="ECO:0000256" key="3">
    <source>
        <dbReference type="SAM" id="MobiDB-lite"/>
    </source>
</evidence>
<dbReference type="NCBIfam" id="TIGR02201">
    <property type="entry name" value="heptsyl_trn_III"/>
    <property type="match status" value="1"/>
</dbReference>
<sequence>MRAPLNPALVKRILVIKLRHIGDVLLTVPVFRALKETFPAAHCTALVNAGTEEVLRGNPLVDDILVFDRSIKGASLLRRYLGEASFYRSVRDRGFDMTVDLTSGDRPALLSFLSGARYRLAADPRGAGFIGKKHLYTHLAPVDGRRHMVLQNLDVVRHCGITTEDLSVDFFIPEEAKRFVRGIFEEHGIRDSDTVVHIHPTSRWFFKCWKDESMAEVIGWLVNQGIKTVVTSSPAQKEIEKTERILSLVPLHALPGALSHLVVLCGRTTLKQLGALSAAADLFFGVDSAPMHMAAAVGTPVLALFGPSGVPNWGPWDEQAPHAYGRKSGVQKTERHTVLQSDRECVPCGRDGCNGSKKSDCLESITVPEVEEALREKIGGMPKQHARPTRPTRFDGPIPKSI</sequence>
<organism evidence="4 5">
    <name type="scientific">Candidatus Nitrobium versatile</name>
    <dbReference type="NCBI Taxonomy" id="2884831"/>
    <lineage>
        <taxon>Bacteria</taxon>
        <taxon>Pseudomonadati</taxon>
        <taxon>Nitrospirota</taxon>
        <taxon>Nitrospiria</taxon>
        <taxon>Nitrospirales</taxon>
        <taxon>Nitrospiraceae</taxon>
        <taxon>Candidatus Nitrobium</taxon>
    </lineage>
</organism>
<keyword evidence="2" id="KW-0808">Transferase</keyword>
<dbReference type="InterPro" id="IPR051199">
    <property type="entry name" value="LPS_LOS_Heptosyltrfase"/>
</dbReference>
<keyword evidence="1" id="KW-0328">Glycosyltransferase</keyword>
<reference evidence="4" key="1">
    <citation type="journal article" date="2021" name="bioRxiv">
        <title>Unraveling nitrogen, sulfur and carbon metabolic pathways and microbial community transcriptional responses to substrate deprivation and toxicity stresses in a bioreactor mimicking anoxic brackish coastal sediment conditions.</title>
        <authorList>
            <person name="Martins P.D."/>
            <person name="Echeveste M.J."/>
            <person name="Arshad A."/>
            <person name="Kurth J."/>
            <person name="Ouboter H."/>
            <person name="Jetten M.S.M."/>
            <person name="Welte C.U."/>
        </authorList>
    </citation>
    <scope>NUCLEOTIDE SEQUENCE</scope>
    <source>
        <strain evidence="4">MAG_39</strain>
    </source>
</reference>
<dbReference type="Proteomes" id="UP000705867">
    <property type="component" value="Unassembled WGS sequence"/>
</dbReference>